<keyword evidence="1" id="KW-0812">Transmembrane</keyword>
<name>A0A556R412_9BIFI</name>
<feature type="transmembrane region" description="Helical" evidence="1">
    <location>
        <begin position="212"/>
        <end position="239"/>
    </location>
</feature>
<dbReference type="AlphaFoldDB" id="A0A556R412"/>
<gene>
    <name evidence="2" type="ORF">FPK30_04655</name>
</gene>
<sequence>MIERVSIMSTTRDHSNIAPIFHPAESWQAENVRQFFAATAYSFLLLASGIGLRLAEYNLIENKAELNRYKQNTFLHNFVLNNPYKDSANMLLALWTLIISVIIVTAFLETKTPESSSKARAFIVFVCFLSCAISIFTGYISPDMLQQIDFGLSLLLVIVSFNIAAFALSYGVKQVFSLHMIQENEMLRSDHLNEYQSLAKGSLVRRHPIVDAFLRITCGLILMTTLAAFITYGIAALFARMNNHPVASIGTFIITVAFELVPCLLDPLFMLYIGVGGRPSRKNLKHYKGRMVCKWIYRVFTVLSSWLISIFAFAIASVLNSTTVPMSLNTLLVPILIVVIYLLPCWNWFLAPIHKWWVSNLIKDDQRNIEQIHYEAFTGIAASYLSSELSVDTHREYLMHTVINPAEKGEWAEICDPAFRTTIQVPLLSLSTQELQKTLESDNLKQKNDISPDATKRQRAITRLINKIDTNDPEFNCCDLEDCKIYLAAIFDDRQYLSTSISSGADNEERLQKIITHSFSSFKGRWQLILTLVRR</sequence>
<keyword evidence="1" id="KW-0472">Membrane</keyword>
<feature type="transmembrane region" description="Helical" evidence="1">
    <location>
        <begin position="251"/>
        <end position="275"/>
    </location>
</feature>
<feature type="transmembrane region" description="Helical" evidence="1">
    <location>
        <begin position="152"/>
        <end position="172"/>
    </location>
</feature>
<organism evidence="2 3">
    <name type="scientific">Bifidobacterium apousia</name>
    <dbReference type="NCBI Taxonomy" id="2750996"/>
    <lineage>
        <taxon>Bacteria</taxon>
        <taxon>Bacillati</taxon>
        <taxon>Actinomycetota</taxon>
        <taxon>Actinomycetes</taxon>
        <taxon>Bifidobacteriales</taxon>
        <taxon>Bifidobacteriaceae</taxon>
        <taxon>Bifidobacterium</taxon>
    </lineage>
</organism>
<feature type="transmembrane region" description="Helical" evidence="1">
    <location>
        <begin position="331"/>
        <end position="350"/>
    </location>
</feature>
<dbReference type="Proteomes" id="UP000316508">
    <property type="component" value="Unassembled WGS sequence"/>
</dbReference>
<feature type="transmembrane region" description="Helical" evidence="1">
    <location>
        <begin position="295"/>
        <end position="319"/>
    </location>
</feature>
<evidence type="ECO:0000256" key="1">
    <source>
        <dbReference type="SAM" id="Phobius"/>
    </source>
</evidence>
<comment type="caution">
    <text evidence="2">The sequence shown here is derived from an EMBL/GenBank/DDBJ whole genome shotgun (WGS) entry which is preliminary data.</text>
</comment>
<evidence type="ECO:0000313" key="2">
    <source>
        <dbReference type="EMBL" id="TSJ83633.1"/>
    </source>
</evidence>
<reference evidence="2 3" key="1">
    <citation type="submission" date="2019-07" db="EMBL/GenBank/DDBJ databases">
        <title>Bifidobacterium asteroides genomes.</title>
        <authorList>
            <person name="Zheng H."/>
        </authorList>
    </citation>
    <scope>NUCLEOTIDE SEQUENCE [LARGE SCALE GENOMIC DNA]</scope>
    <source>
        <strain evidence="2 3">W8102</strain>
    </source>
</reference>
<dbReference type="RefSeq" id="WP_144085495.1">
    <property type="nucleotide sequence ID" value="NZ_JACFRS010000002.1"/>
</dbReference>
<feature type="transmembrane region" description="Helical" evidence="1">
    <location>
        <begin position="121"/>
        <end position="140"/>
    </location>
</feature>
<evidence type="ECO:0000313" key="3">
    <source>
        <dbReference type="Proteomes" id="UP000316508"/>
    </source>
</evidence>
<feature type="transmembrane region" description="Helical" evidence="1">
    <location>
        <begin position="35"/>
        <end position="55"/>
    </location>
</feature>
<keyword evidence="3" id="KW-1185">Reference proteome</keyword>
<keyword evidence="1" id="KW-1133">Transmembrane helix</keyword>
<proteinExistence type="predicted"/>
<protein>
    <submittedName>
        <fullName evidence="2">Uncharacterized protein</fullName>
    </submittedName>
</protein>
<accession>A0A556R412</accession>
<dbReference type="EMBL" id="VMHK01000002">
    <property type="protein sequence ID" value="TSJ83633.1"/>
    <property type="molecule type" value="Genomic_DNA"/>
</dbReference>
<feature type="transmembrane region" description="Helical" evidence="1">
    <location>
        <begin position="90"/>
        <end position="109"/>
    </location>
</feature>